<evidence type="ECO:0000256" key="1">
    <source>
        <dbReference type="PROSITE-ProRule" id="PRU00169"/>
    </source>
</evidence>
<protein>
    <submittedName>
        <fullName evidence="3">Response regulator</fullName>
    </submittedName>
</protein>
<evidence type="ECO:0000259" key="2">
    <source>
        <dbReference type="PROSITE" id="PS50110"/>
    </source>
</evidence>
<feature type="modified residue" description="4-aspartylphosphate" evidence="1">
    <location>
        <position position="62"/>
    </location>
</feature>
<proteinExistence type="predicted"/>
<comment type="caution">
    <text evidence="3">The sequence shown here is derived from an EMBL/GenBank/DDBJ whole genome shotgun (WGS) entry which is preliminary data.</text>
</comment>
<sequence>MGHIKIFYADDDDDDLMFFNEAVEQISEAIHSPISLDVFKDGENLIEGITNNEENNSVLFLDINMPLKSGFQFLQEIRNHPKLEGFPVVMYSTSSDNSIIEKCKALGASYYAIKPYDFNDLIKLITSFAGINWENHHVDSKNFLYR</sequence>
<dbReference type="EMBL" id="JASMRN010000003">
    <property type="protein sequence ID" value="MEZ7514503.1"/>
    <property type="molecule type" value="Genomic_DNA"/>
</dbReference>
<reference evidence="3 4" key="1">
    <citation type="submission" date="2023-05" db="EMBL/GenBank/DDBJ databases">
        <title>Adaptations of aquatic viruses from atmosphere-close ecosystems of the Central Arctic Ocean.</title>
        <authorList>
            <person name="Rahlff J."/>
            <person name="Holmfeldt K."/>
        </authorList>
    </citation>
    <scope>NUCLEOTIDE SEQUENCE [LARGE SCALE GENOMIC DNA]</scope>
    <source>
        <strain evidence="3 4">Arc14</strain>
    </source>
</reference>
<dbReference type="InterPro" id="IPR052893">
    <property type="entry name" value="TCS_response_regulator"/>
</dbReference>
<feature type="domain" description="Response regulatory" evidence="2">
    <location>
        <begin position="5"/>
        <end position="129"/>
    </location>
</feature>
<dbReference type="PANTHER" id="PTHR44520">
    <property type="entry name" value="RESPONSE REGULATOR RCP1-RELATED"/>
    <property type="match status" value="1"/>
</dbReference>
<accession>A0ABV4KDG0</accession>
<dbReference type="InterPro" id="IPR001789">
    <property type="entry name" value="Sig_transdc_resp-reg_receiver"/>
</dbReference>
<dbReference type="Proteomes" id="UP001568894">
    <property type="component" value="Unassembled WGS sequence"/>
</dbReference>
<dbReference type="SUPFAM" id="SSF52172">
    <property type="entry name" value="CheY-like"/>
    <property type="match status" value="1"/>
</dbReference>
<dbReference type="PROSITE" id="PS50110">
    <property type="entry name" value="RESPONSE_REGULATORY"/>
    <property type="match status" value="1"/>
</dbReference>
<dbReference type="SMART" id="SM00448">
    <property type="entry name" value="REC"/>
    <property type="match status" value="1"/>
</dbReference>
<dbReference type="InterPro" id="IPR011006">
    <property type="entry name" value="CheY-like_superfamily"/>
</dbReference>
<name>A0ABV4KDG0_9FLAO</name>
<keyword evidence="4" id="KW-1185">Reference proteome</keyword>
<gene>
    <name evidence="3" type="ORF">QO192_04305</name>
</gene>
<evidence type="ECO:0000313" key="3">
    <source>
        <dbReference type="EMBL" id="MEZ7514503.1"/>
    </source>
</evidence>
<dbReference type="PANTHER" id="PTHR44520:SF2">
    <property type="entry name" value="RESPONSE REGULATOR RCP1"/>
    <property type="match status" value="1"/>
</dbReference>
<dbReference type="RefSeq" id="WP_371568345.1">
    <property type="nucleotide sequence ID" value="NZ_JASMRN010000003.1"/>
</dbReference>
<dbReference type="Gene3D" id="3.40.50.2300">
    <property type="match status" value="1"/>
</dbReference>
<dbReference type="Pfam" id="PF00072">
    <property type="entry name" value="Response_reg"/>
    <property type="match status" value="1"/>
</dbReference>
<keyword evidence="1" id="KW-0597">Phosphoprotein</keyword>
<evidence type="ECO:0000313" key="4">
    <source>
        <dbReference type="Proteomes" id="UP001568894"/>
    </source>
</evidence>
<organism evidence="3 4">
    <name type="scientific">Flavobacterium frigidarium</name>
    <dbReference type="NCBI Taxonomy" id="99286"/>
    <lineage>
        <taxon>Bacteria</taxon>
        <taxon>Pseudomonadati</taxon>
        <taxon>Bacteroidota</taxon>
        <taxon>Flavobacteriia</taxon>
        <taxon>Flavobacteriales</taxon>
        <taxon>Flavobacteriaceae</taxon>
        <taxon>Flavobacterium</taxon>
    </lineage>
</organism>